<dbReference type="Gene3D" id="2.60.40.10">
    <property type="entry name" value="Immunoglobulins"/>
    <property type="match status" value="2"/>
</dbReference>
<feature type="non-terminal residue" evidence="13">
    <location>
        <position position="1"/>
    </location>
</feature>
<evidence type="ECO:0000256" key="7">
    <source>
        <dbReference type="ARBA" id="ARBA00023157"/>
    </source>
</evidence>
<dbReference type="GO" id="GO:0005737">
    <property type="term" value="C:cytoplasm"/>
    <property type="evidence" value="ECO:0007669"/>
    <property type="project" value="UniProtKB-SubCell"/>
</dbReference>
<name>M7BIW3_CHEMY</name>
<dbReference type="AlphaFoldDB" id="M7BIW3"/>
<evidence type="ECO:0000256" key="6">
    <source>
        <dbReference type="ARBA" id="ARBA00023136"/>
    </source>
</evidence>
<evidence type="ECO:0000313" key="13">
    <source>
        <dbReference type="EMBL" id="EMP31993.1"/>
    </source>
</evidence>
<evidence type="ECO:0000256" key="4">
    <source>
        <dbReference type="ARBA" id="ARBA00022729"/>
    </source>
</evidence>
<sequence length="424" mass="46727">VFIAGVSWALNIEVLQDSLNGTVGQSVLLSVTYKLQRPFPSPLSIQWIFSNTNNVLVTYTGTNFSVNAEGIPTYHSGNVFIHPSYQGRIMFFPENASLLLQNLSLIDGGVYTVNFRLLKKTRDIALTVSAPHFNDGNPEPVSRPRIWSNSLLVQSTIELFCDVSEGRVDTIVWKKDGKPLPQERDFCLSKNLRILNTPEGQKSDCGSYSCNVSNEISWQESSVNLTIAARYTGKAPGTFESHFLFDQHGELTTTADHACPEPQMHSSMECTGDTGSDCCVGRRVCRQSSEPPEETLTSMPKSQGMGDKGYTRDTQQCCVKIKELRQAYPKTREVNICSGAEPQTCWFYNELHAILGGDPTSTPTLSVDISQGPQAATGNNGEDIVDEEEEEEKKNAQRASGGSILPDNQDLFLTLEPIPSQDLL</sequence>
<dbReference type="InterPro" id="IPR036179">
    <property type="entry name" value="Ig-like_dom_sf"/>
</dbReference>
<keyword evidence="14" id="KW-1185">Reference proteome</keyword>
<evidence type="ECO:0000259" key="12">
    <source>
        <dbReference type="PROSITE" id="PS50835"/>
    </source>
</evidence>
<dbReference type="Proteomes" id="UP000031443">
    <property type="component" value="Unassembled WGS sequence"/>
</dbReference>
<dbReference type="PROSITE" id="PS50835">
    <property type="entry name" value="IG_LIKE"/>
    <property type="match status" value="1"/>
</dbReference>
<feature type="compositionally biased region" description="Polar residues" evidence="11">
    <location>
        <begin position="370"/>
        <end position="380"/>
    </location>
</feature>
<accession>M7BIW3</accession>
<protein>
    <submittedName>
        <fullName evidence="13">Hepatocyte cell adhesion molecule</fullName>
    </submittedName>
</protein>
<evidence type="ECO:0000256" key="9">
    <source>
        <dbReference type="ARBA" id="ARBA00023319"/>
    </source>
</evidence>
<keyword evidence="9" id="KW-0393">Immunoglobulin domain</keyword>
<evidence type="ECO:0000256" key="2">
    <source>
        <dbReference type="ARBA" id="ARBA00022490"/>
    </source>
</evidence>
<evidence type="ECO:0000313" key="14">
    <source>
        <dbReference type="Proteomes" id="UP000031443"/>
    </source>
</evidence>
<dbReference type="InterPro" id="IPR013106">
    <property type="entry name" value="Ig_V-set"/>
</dbReference>
<feature type="compositionally biased region" description="Polar residues" evidence="11">
    <location>
        <begin position="289"/>
        <end position="301"/>
    </location>
</feature>
<feature type="domain" description="Ig-like" evidence="12">
    <location>
        <begin position="138"/>
        <end position="226"/>
    </location>
</feature>
<keyword evidence="2" id="KW-0963">Cytoplasm</keyword>
<keyword evidence="8" id="KW-0325">Glycoprotein</keyword>
<dbReference type="SUPFAM" id="SSF48726">
    <property type="entry name" value="Immunoglobulin"/>
    <property type="match status" value="2"/>
</dbReference>
<dbReference type="PANTHER" id="PTHR44888:SF1">
    <property type="entry name" value="HEPACAM FAMILY MEMBER 2"/>
    <property type="match status" value="1"/>
</dbReference>
<dbReference type="EMBL" id="KB543129">
    <property type="protein sequence ID" value="EMP31993.1"/>
    <property type="molecule type" value="Genomic_DNA"/>
</dbReference>
<keyword evidence="5" id="KW-1133">Transmembrane helix</keyword>
<evidence type="ECO:0000256" key="1">
    <source>
        <dbReference type="ARBA" id="ARBA00004496"/>
    </source>
</evidence>
<evidence type="ECO:0000256" key="11">
    <source>
        <dbReference type="SAM" id="MobiDB-lite"/>
    </source>
</evidence>
<dbReference type="InterPro" id="IPR013098">
    <property type="entry name" value="Ig_I-set"/>
</dbReference>
<comment type="subcellular location">
    <subcellularLocation>
        <location evidence="1">Cytoplasm</location>
    </subcellularLocation>
    <subcellularLocation>
        <location evidence="10">Endomembrane system</location>
        <topology evidence="10">Single-pass type I membrane protein</topology>
    </subcellularLocation>
</comment>
<evidence type="ECO:0000256" key="8">
    <source>
        <dbReference type="ARBA" id="ARBA00023180"/>
    </source>
</evidence>
<gene>
    <name evidence="13" type="ORF">UY3_10917</name>
</gene>
<dbReference type="InterPro" id="IPR052280">
    <property type="entry name" value="HEPACAM_domain"/>
</dbReference>
<evidence type="ECO:0000256" key="5">
    <source>
        <dbReference type="ARBA" id="ARBA00022989"/>
    </source>
</evidence>
<reference evidence="14" key="1">
    <citation type="journal article" date="2013" name="Nat. Genet.">
        <title>The draft genomes of soft-shell turtle and green sea turtle yield insights into the development and evolution of the turtle-specific body plan.</title>
        <authorList>
            <person name="Wang Z."/>
            <person name="Pascual-Anaya J."/>
            <person name="Zadissa A."/>
            <person name="Li W."/>
            <person name="Niimura Y."/>
            <person name="Huang Z."/>
            <person name="Li C."/>
            <person name="White S."/>
            <person name="Xiong Z."/>
            <person name="Fang D."/>
            <person name="Wang B."/>
            <person name="Ming Y."/>
            <person name="Chen Y."/>
            <person name="Zheng Y."/>
            <person name="Kuraku S."/>
            <person name="Pignatelli M."/>
            <person name="Herrero J."/>
            <person name="Beal K."/>
            <person name="Nozawa M."/>
            <person name="Li Q."/>
            <person name="Wang J."/>
            <person name="Zhang H."/>
            <person name="Yu L."/>
            <person name="Shigenobu S."/>
            <person name="Wang J."/>
            <person name="Liu J."/>
            <person name="Flicek P."/>
            <person name="Searle S."/>
            <person name="Wang J."/>
            <person name="Kuratani S."/>
            <person name="Yin Y."/>
            <person name="Aken B."/>
            <person name="Zhang G."/>
            <person name="Irie N."/>
        </authorList>
    </citation>
    <scope>NUCLEOTIDE SEQUENCE [LARGE SCALE GENOMIC DNA]</scope>
</reference>
<feature type="region of interest" description="Disordered" evidence="11">
    <location>
        <begin position="289"/>
        <end position="309"/>
    </location>
</feature>
<evidence type="ECO:0000256" key="10">
    <source>
        <dbReference type="ARBA" id="ARBA00046288"/>
    </source>
</evidence>
<dbReference type="InterPro" id="IPR007110">
    <property type="entry name" value="Ig-like_dom"/>
</dbReference>
<dbReference type="PANTHER" id="PTHR44888">
    <property type="entry name" value="HEPACAM FAMILY MEMBER 2-RELATED"/>
    <property type="match status" value="1"/>
</dbReference>
<keyword evidence="3" id="KW-0812">Transmembrane</keyword>
<keyword evidence="7" id="KW-1015">Disulfide bond</keyword>
<organism evidence="13 14">
    <name type="scientific">Chelonia mydas</name>
    <name type="common">Green sea-turtle</name>
    <name type="synonym">Chelonia agassizi</name>
    <dbReference type="NCBI Taxonomy" id="8469"/>
    <lineage>
        <taxon>Eukaryota</taxon>
        <taxon>Metazoa</taxon>
        <taxon>Chordata</taxon>
        <taxon>Craniata</taxon>
        <taxon>Vertebrata</taxon>
        <taxon>Euteleostomi</taxon>
        <taxon>Archelosauria</taxon>
        <taxon>Testudinata</taxon>
        <taxon>Testudines</taxon>
        <taxon>Cryptodira</taxon>
        <taxon>Durocryptodira</taxon>
        <taxon>Americhelydia</taxon>
        <taxon>Chelonioidea</taxon>
        <taxon>Cheloniidae</taxon>
        <taxon>Chelonia</taxon>
    </lineage>
</organism>
<dbReference type="InterPro" id="IPR013783">
    <property type="entry name" value="Ig-like_fold"/>
</dbReference>
<dbReference type="Pfam" id="PF07686">
    <property type="entry name" value="V-set"/>
    <property type="match status" value="1"/>
</dbReference>
<dbReference type="GO" id="GO:0012505">
    <property type="term" value="C:endomembrane system"/>
    <property type="evidence" value="ECO:0007669"/>
    <property type="project" value="UniProtKB-SubCell"/>
</dbReference>
<proteinExistence type="predicted"/>
<feature type="region of interest" description="Disordered" evidence="11">
    <location>
        <begin position="370"/>
        <end position="424"/>
    </location>
</feature>
<keyword evidence="4" id="KW-0732">Signal</keyword>
<dbReference type="SMART" id="SM00409">
    <property type="entry name" value="IG"/>
    <property type="match status" value="2"/>
</dbReference>
<dbReference type="Pfam" id="PF07679">
    <property type="entry name" value="I-set"/>
    <property type="match status" value="1"/>
</dbReference>
<keyword evidence="6" id="KW-0472">Membrane</keyword>
<evidence type="ECO:0000256" key="3">
    <source>
        <dbReference type="ARBA" id="ARBA00022692"/>
    </source>
</evidence>
<dbReference type="InterPro" id="IPR003599">
    <property type="entry name" value="Ig_sub"/>
</dbReference>